<organism evidence="3 4">
    <name type="scientific">Phytophthora fragariae</name>
    <dbReference type="NCBI Taxonomy" id="53985"/>
    <lineage>
        <taxon>Eukaryota</taxon>
        <taxon>Sar</taxon>
        <taxon>Stramenopiles</taxon>
        <taxon>Oomycota</taxon>
        <taxon>Peronosporomycetes</taxon>
        <taxon>Peronosporales</taxon>
        <taxon>Peronosporaceae</taxon>
        <taxon>Phytophthora</taxon>
    </lineage>
</organism>
<feature type="compositionally biased region" description="Basic and acidic residues" evidence="1">
    <location>
        <begin position="207"/>
        <end position="223"/>
    </location>
</feature>
<evidence type="ECO:0000313" key="2">
    <source>
        <dbReference type="EMBL" id="KAE9199933.1"/>
    </source>
</evidence>
<gene>
    <name evidence="3" type="ORF">PF001_g19341</name>
    <name evidence="2" type="ORF">PF004_g19134</name>
</gene>
<dbReference type="Proteomes" id="UP000476176">
    <property type="component" value="Unassembled WGS sequence"/>
</dbReference>
<evidence type="ECO:0000256" key="1">
    <source>
        <dbReference type="SAM" id="MobiDB-lite"/>
    </source>
</evidence>
<dbReference type="EMBL" id="QXGE01001560">
    <property type="protein sequence ID" value="KAE9291029.1"/>
    <property type="molecule type" value="Genomic_DNA"/>
</dbReference>
<comment type="caution">
    <text evidence="3">The sequence shown here is derived from an EMBL/GenBank/DDBJ whole genome shotgun (WGS) entry which is preliminary data.</text>
</comment>
<feature type="region of interest" description="Disordered" evidence="1">
    <location>
        <begin position="185"/>
        <end position="272"/>
    </location>
</feature>
<feature type="region of interest" description="Disordered" evidence="1">
    <location>
        <begin position="1"/>
        <end position="72"/>
    </location>
</feature>
<reference evidence="3 4" key="1">
    <citation type="submission" date="2018-08" db="EMBL/GenBank/DDBJ databases">
        <title>Genomic investigation of the strawberry pathogen Phytophthora fragariae indicates pathogenicity is determined by transcriptional variation in three key races.</title>
        <authorList>
            <person name="Adams T.M."/>
            <person name="Armitage A.D."/>
            <person name="Sobczyk M.K."/>
            <person name="Bates H.J."/>
            <person name="Dunwell J.M."/>
            <person name="Nellist C.F."/>
            <person name="Harrison R.J."/>
        </authorList>
    </citation>
    <scope>NUCLEOTIDE SEQUENCE [LARGE SCALE GENOMIC DNA]</scope>
    <source>
        <strain evidence="3 4">A4</strain>
        <strain evidence="2 5">BC-23</strain>
    </source>
</reference>
<protein>
    <submittedName>
        <fullName evidence="3">Uncharacterized protein</fullName>
    </submittedName>
</protein>
<feature type="compositionally biased region" description="Basic and acidic residues" evidence="1">
    <location>
        <begin position="250"/>
        <end position="272"/>
    </location>
</feature>
<feature type="non-terminal residue" evidence="3">
    <location>
        <position position="1"/>
    </location>
</feature>
<feature type="compositionally biased region" description="Basic and acidic residues" evidence="1">
    <location>
        <begin position="1"/>
        <end position="20"/>
    </location>
</feature>
<evidence type="ECO:0000313" key="5">
    <source>
        <dbReference type="Proteomes" id="UP000476176"/>
    </source>
</evidence>
<feature type="region of interest" description="Disordered" evidence="1">
    <location>
        <begin position="328"/>
        <end position="354"/>
    </location>
</feature>
<dbReference type="Proteomes" id="UP000437068">
    <property type="component" value="Unassembled WGS sequence"/>
</dbReference>
<name>A0A6A4CRF9_9STRA</name>
<dbReference type="AlphaFoldDB" id="A0A6A4CRF9"/>
<accession>A0A6A4CRF9</accession>
<sequence length="402" mass="45077">ARKDDNSGAKTSRDLTRLNEPDSLAGSRDSDSEPLSQRAVSKLQRKGQLKIQGGENVQERKSKQSVESASVHARQKLLNEQLKQAQEELAAAQASKDKLCGEIGALKQTKEHQAKELDKYRLDLQASRESQAAMTKKMEALRESTWTTKQQYIRSLASRIKTSVLVLEQLDATNGTSFSAQLAGKCHEWEQRKPNKRKREKQQTPSEDSKPEHTGRPAEHEPQHSMLAIVSGLPPKHAVPPIAHNPEPSSKTHDANQCEHLEEDQDKNKRTIEELQKEVANVNSEYSALNDKYKVLVHDHSEALADSKKSAQDIKAKQAKIEELTEMLEISRSKQHDTHSDDSATKDEDKSDLEGRLKVLEENLAQMNGYADQLEMVIAQCPSCTIKLQNESTQDSITNRAE</sequence>
<evidence type="ECO:0000313" key="4">
    <source>
        <dbReference type="Proteomes" id="UP000437068"/>
    </source>
</evidence>
<evidence type="ECO:0000313" key="3">
    <source>
        <dbReference type="EMBL" id="KAE9291029.1"/>
    </source>
</evidence>
<dbReference type="EMBL" id="QXGC01001586">
    <property type="protein sequence ID" value="KAE9199933.1"/>
    <property type="molecule type" value="Genomic_DNA"/>
</dbReference>
<proteinExistence type="predicted"/>